<dbReference type="AlphaFoldDB" id="A0A024VKR1"/>
<dbReference type="Proteomes" id="UP000030656">
    <property type="component" value="Unassembled WGS sequence"/>
</dbReference>
<proteinExistence type="predicted"/>
<evidence type="ECO:0000256" key="1">
    <source>
        <dbReference type="SAM" id="Phobius"/>
    </source>
</evidence>
<gene>
    <name evidence="2" type="ORF">PFFCH_03265</name>
</gene>
<sequence>MITAAAFKASEAAGLAKVITELKALSVEKLIPGILNSIFSETHYTEATKIAKIILARHGEICNLNGTGGAMCTEFEIILGTKNAQGQLIGAPAYQAIPKKVGEVVEGAKVAAAEAAKIAEAAEIAKIKAAQEKAIETTFMGNQTIIIASVIAIVVIVLIMVIIYLILRYRRKKKMKKKLQYIKLLEE</sequence>
<keyword evidence="1" id="KW-0812">Transmembrane</keyword>
<dbReference type="OrthoDB" id="10495023at2759"/>
<dbReference type="Pfam" id="PF02009">
    <property type="entry name" value="RIFIN"/>
    <property type="match status" value="1"/>
</dbReference>
<name>A0A024VKR1_PLAFA</name>
<protein>
    <recommendedName>
        <fullName evidence="4">Surface antigen</fullName>
    </recommendedName>
</protein>
<accession>A0A024VKR1</accession>
<reference evidence="2 3" key="2">
    <citation type="submission" date="2013-02" db="EMBL/GenBank/DDBJ databases">
        <title>The Genome Sequence of Plasmodium falciparum FCH/4.</title>
        <authorList>
            <consortium name="The Broad Institute Genome Sequencing Platform"/>
            <consortium name="The Broad Institute Genome Sequencing Center for Infectious Disease"/>
            <person name="Neafsey D."/>
            <person name="Cheeseman I."/>
            <person name="Volkman S."/>
            <person name="Adams J."/>
            <person name="Walker B."/>
            <person name="Young S.K."/>
            <person name="Zeng Q."/>
            <person name="Gargeya S."/>
            <person name="Fitzgerald M."/>
            <person name="Haas B."/>
            <person name="Abouelleil A."/>
            <person name="Alvarado L."/>
            <person name="Arachchi H.M."/>
            <person name="Berlin A.M."/>
            <person name="Chapman S.B."/>
            <person name="Dewar J."/>
            <person name="Goldberg J."/>
            <person name="Griggs A."/>
            <person name="Gujja S."/>
            <person name="Hansen M."/>
            <person name="Howarth C."/>
            <person name="Imamovic A."/>
            <person name="Larimer J."/>
            <person name="McCowan C."/>
            <person name="Murphy C."/>
            <person name="Neiman D."/>
            <person name="Pearson M."/>
            <person name="Priest M."/>
            <person name="Roberts A."/>
            <person name="Saif S."/>
            <person name="Shea T."/>
            <person name="Sisk P."/>
            <person name="Sykes S."/>
            <person name="Wortman J."/>
            <person name="Nusbaum C."/>
            <person name="Birren B."/>
        </authorList>
    </citation>
    <scope>NUCLEOTIDE SEQUENCE [LARGE SCALE GENOMIC DNA]</scope>
    <source>
        <strain evidence="2 3">FCH/4</strain>
    </source>
</reference>
<keyword evidence="1" id="KW-1133">Transmembrane helix</keyword>
<evidence type="ECO:0008006" key="4">
    <source>
        <dbReference type="Google" id="ProtNLM"/>
    </source>
</evidence>
<keyword evidence="1" id="KW-0472">Membrane</keyword>
<evidence type="ECO:0000313" key="3">
    <source>
        <dbReference type="Proteomes" id="UP000030656"/>
    </source>
</evidence>
<feature type="transmembrane region" description="Helical" evidence="1">
    <location>
        <begin position="145"/>
        <end position="167"/>
    </location>
</feature>
<evidence type="ECO:0000313" key="2">
    <source>
        <dbReference type="EMBL" id="ETW29309.1"/>
    </source>
</evidence>
<organism evidence="2 3">
    <name type="scientific">Plasmodium falciparum FCH/4</name>
    <dbReference type="NCBI Taxonomy" id="1036724"/>
    <lineage>
        <taxon>Eukaryota</taxon>
        <taxon>Sar</taxon>
        <taxon>Alveolata</taxon>
        <taxon>Apicomplexa</taxon>
        <taxon>Aconoidasida</taxon>
        <taxon>Haemosporida</taxon>
        <taxon>Plasmodiidae</taxon>
        <taxon>Plasmodium</taxon>
        <taxon>Plasmodium (Laverania)</taxon>
    </lineage>
</organism>
<dbReference type="InterPro" id="IPR006373">
    <property type="entry name" value="VSA_Rifin"/>
</dbReference>
<reference evidence="2 3" key="1">
    <citation type="submission" date="2013-02" db="EMBL/GenBank/DDBJ databases">
        <title>The Genome Annotation of Plasmodium falciparum FCH/4.</title>
        <authorList>
            <consortium name="The Broad Institute Genome Sequencing Platform"/>
            <consortium name="The Broad Institute Genome Sequencing Center for Infectious Disease"/>
            <person name="Neafsey D."/>
            <person name="Hoffman S."/>
            <person name="Volkman S."/>
            <person name="Rosenthal P."/>
            <person name="Walker B."/>
            <person name="Young S.K."/>
            <person name="Zeng Q."/>
            <person name="Gargeya S."/>
            <person name="Fitzgerald M."/>
            <person name="Haas B."/>
            <person name="Abouelleil A."/>
            <person name="Allen A.W."/>
            <person name="Alvarado L."/>
            <person name="Arachchi H.M."/>
            <person name="Berlin A.M."/>
            <person name="Chapman S.B."/>
            <person name="Gainer-Dewar J."/>
            <person name="Goldberg J."/>
            <person name="Griggs A."/>
            <person name="Gujja S."/>
            <person name="Hansen M."/>
            <person name="Howarth C."/>
            <person name="Imamovic A."/>
            <person name="Ireland A."/>
            <person name="Larimer J."/>
            <person name="McCowan C."/>
            <person name="Murphy C."/>
            <person name="Pearson M."/>
            <person name="Poon T.W."/>
            <person name="Priest M."/>
            <person name="Roberts A."/>
            <person name="Saif S."/>
            <person name="Shea T."/>
            <person name="Sisk P."/>
            <person name="Sykes S."/>
            <person name="Wortman J."/>
            <person name="Nusbaum C."/>
            <person name="Birren B."/>
        </authorList>
    </citation>
    <scope>NUCLEOTIDE SEQUENCE [LARGE SCALE GENOMIC DNA]</scope>
    <source>
        <strain evidence="2 3">FCH/4</strain>
    </source>
</reference>
<dbReference type="EMBL" id="KI927976">
    <property type="protein sequence ID" value="ETW29309.1"/>
    <property type="molecule type" value="Genomic_DNA"/>
</dbReference>